<dbReference type="InterPro" id="IPR008868">
    <property type="entry name" value="TniB"/>
</dbReference>
<dbReference type="Pfam" id="PF05621">
    <property type="entry name" value="TniB"/>
    <property type="match status" value="1"/>
</dbReference>
<name>A0ABW0QS99_9GAMM</name>
<dbReference type="EMBL" id="JBHSNF010000005">
    <property type="protein sequence ID" value="MFC5527670.1"/>
    <property type="molecule type" value="Genomic_DNA"/>
</dbReference>
<dbReference type="Proteomes" id="UP001596114">
    <property type="component" value="Unassembled WGS sequence"/>
</dbReference>
<reference evidence="2" key="1">
    <citation type="journal article" date="2019" name="Int. J. Syst. Evol. Microbiol.">
        <title>The Global Catalogue of Microorganisms (GCM) 10K type strain sequencing project: providing services to taxonomists for standard genome sequencing and annotation.</title>
        <authorList>
            <consortium name="The Broad Institute Genomics Platform"/>
            <consortium name="The Broad Institute Genome Sequencing Center for Infectious Disease"/>
            <person name="Wu L."/>
            <person name="Ma J."/>
        </authorList>
    </citation>
    <scope>NUCLEOTIDE SEQUENCE [LARGE SCALE GENOMIC DNA]</scope>
    <source>
        <strain evidence="2">CGMCC 1.16619</strain>
    </source>
</reference>
<sequence>MTDLNHSTPQPLPEAPDMRAALDAQVSQAVAKKEKLRYASKAERIIEVQTEHVILHPQLKKAVNRALWMIKQQPRSRAPGLIVTGATNSGKTTLGCSILKAYSQLAPSSFIGSVRPCAVMIELSGLATSRAVYGRILEQINAPVNCNARVADRELVVTMTLRNINCRLLILDETQDVLKTSERDQQRVLDAIKYLMNSLKMPVLAMGVEQAGKAFDSDQHLRARFSEIKLPAWRDNDDLIDLLASLEPNLLLQGDVNLRTREMITKLLELSDGKLGYIIDIVKNAAIEAIISGKETITPEMLRLPWDSPPHEALDGTTIH</sequence>
<proteinExistence type="predicted"/>
<dbReference type="Gene3D" id="3.40.50.300">
    <property type="entry name" value="P-loop containing nucleotide triphosphate hydrolases"/>
    <property type="match status" value="1"/>
</dbReference>
<comment type="caution">
    <text evidence="1">The sequence shown here is derived from an EMBL/GenBank/DDBJ whole genome shotgun (WGS) entry which is preliminary data.</text>
</comment>
<dbReference type="InterPro" id="IPR027417">
    <property type="entry name" value="P-loop_NTPase"/>
</dbReference>
<organism evidence="1 2">
    <name type="scientific">Rhodanobacter ginsengisoli</name>
    <dbReference type="NCBI Taxonomy" id="418646"/>
    <lineage>
        <taxon>Bacteria</taxon>
        <taxon>Pseudomonadati</taxon>
        <taxon>Pseudomonadota</taxon>
        <taxon>Gammaproteobacteria</taxon>
        <taxon>Lysobacterales</taxon>
        <taxon>Rhodanobacteraceae</taxon>
        <taxon>Rhodanobacter</taxon>
    </lineage>
</organism>
<protein>
    <submittedName>
        <fullName evidence="1">TniB family NTP-binding protein</fullName>
    </submittedName>
</protein>
<gene>
    <name evidence="1" type="ORF">ACFPPA_18145</name>
</gene>
<evidence type="ECO:0000313" key="1">
    <source>
        <dbReference type="EMBL" id="MFC5527670.1"/>
    </source>
</evidence>
<accession>A0ABW0QS99</accession>
<evidence type="ECO:0000313" key="2">
    <source>
        <dbReference type="Proteomes" id="UP001596114"/>
    </source>
</evidence>
<dbReference type="RefSeq" id="WP_377322492.1">
    <property type="nucleotide sequence ID" value="NZ_JBHSNF010000005.1"/>
</dbReference>
<dbReference type="SUPFAM" id="SSF52540">
    <property type="entry name" value="P-loop containing nucleoside triphosphate hydrolases"/>
    <property type="match status" value="1"/>
</dbReference>
<keyword evidence="2" id="KW-1185">Reference proteome</keyword>